<gene>
    <name evidence="1" type="ORF">H3N35_20610</name>
</gene>
<protein>
    <submittedName>
        <fullName evidence="1">Uncharacterized protein</fullName>
    </submittedName>
</protein>
<name>A0ABY7VAS3_9GAMM</name>
<evidence type="ECO:0000313" key="2">
    <source>
        <dbReference type="Proteomes" id="UP001215231"/>
    </source>
</evidence>
<keyword evidence="2" id="KW-1185">Reference proteome</keyword>
<proteinExistence type="predicted"/>
<sequence length="103" mass="11364">MKFIIILVVGALVTFFTFALMAGLISLKIEDDGTITCWTPLYEPNKSICTCWFAAAEGQTQKMNNGIGCNVVTFDGINKNTLPQCKAEDVFAFSANKFINKEK</sequence>
<dbReference type="RefSeq" id="WP_274050683.1">
    <property type="nucleotide sequence ID" value="NZ_CP059693.1"/>
</dbReference>
<accession>A0ABY7VAS3</accession>
<dbReference type="EMBL" id="CP059693">
    <property type="protein sequence ID" value="WDE10636.1"/>
    <property type="molecule type" value="Genomic_DNA"/>
</dbReference>
<evidence type="ECO:0000313" key="1">
    <source>
        <dbReference type="EMBL" id="WDE10636.1"/>
    </source>
</evidence>
<dbReference type="Proteomes" id="UP001215231">
    <property type="component" value="Chromosome"/>
</dbReference>
<organism evidence="1 2">
    <name type="scientific">Thalassomonas haliotis</name>
    <dbReference type="NCBI Taxonomy" id="485448"/>
    <lineage>
        <taxon>Bacteria</taxon>
        <taxon>Pseudomonadati</taxon>
        <taxon>Pseudomonadota</taxon>
        <taxon>Gammaproteobacteria</taxon>
        <taxon>Alteromonadales</taxon>
        <taxon>Colwelliaceae</taxon>
        <taxon>Thalassomonas</taxon>
    </lineage>
</organism>
<reference evidence="1 2" key="1">
    <citation type="journal article" date="2022" name="Mar. Drugs">
        <title>Bioassay-Guided Fractionation Leads to the Detection of Cholic Acid Generated by the Rare Thalassomonas sp.</title>
        <authorList>
            <person name="Pheiffer F."/>
            <person name="Schneider Y.K."/>
            <person name="Hansen E.H."/>
            <person name="Andersen J.H."/>
            <person name="Isaksson J."/>
            <person name="Busche T."/>
            <person name="R C."/>
            <person name="Kalinowski J."/>
            <person name="Zyl L.V."/>
            <person name="Trindade M."/>
        </authorList>
    </citation>
    <scope>NUCLEOTIDE SEQUENCE [LARGE SCALE GENOMIC DNA]</scope>
    <source>
        <strain evidence="1 2">A5K-61T</strain>
    </source>
</reference>